<dbReference type="GO" id="GO:0005524">
    <property type="term" value="F:ATP binding"/>
    <property type="evidence" value="ECO:0007669"/>
    <property type="project" value="UniProtKB-KW"/>
</dbReference>
<evidence type="ECO:0000256" key="6">
    <source>
        <dbReference type="RuleBase" id="RU003651"/>
    </source>
</evidence>
<dbReference type="OMA" id="FAYAMFR"/>
<evidence type="ECO:0000256" key="5">
    <source>
        <dbReference type="ARBA" id="ARBA00049360"/>
    </source>
</evidence>
<dbReference type="SMART" id="SM00382">
    <property type="entry name" value="AAA"/>
    <property type="match status" value="1"/>
</dbReference>
<dbReference type="PANTHER" id="PTHR23070">
    <property type="entry name" value="BCS1 AAA-TYPE ATPASE"/>
    <property type="match status" value="1"/>
</dbReference>
<dbReference type="Pfam" id="PF25568">
    <property type="entry name" value="AAA_lid_At3g28540"/>
    <property type="match status" value="1"/>
</dbReference>
<dbReference type="Pfam" id="PF14363">
    <property type="entry name" value="AAA_assoc"/>
    <property type="match status" value="1"/>
</dbReference>
<evidence type="ECO:0000256" key="2">
    <source>
        <dbReference type="ARBA" id="ARBA00007448"/>
    </source>
</evidence>
<dbReference type="SUPFAM" id="SSF52540">
    <property type="entry name" value="P-loop containing nucleoside triphosphate hydrolases"/>
    <property type="match status" value="1"/>
</dbReference>
<evidence type="ECO:0000256" key="4">
    <source>
        <dbReference type="ARBA" id="ARBA00022842"/>
    </source>
</evidence>
<dbReference type="GO" id="GO:0016887">
    <property type="term" value="F:ATP hydrolysis activity"/>
    <property type="evidence" value="ECO:0007669"/>
    <property type="project" value="InterPro"/>
</dbReference>
<dbReference type="GO" id="GO:0006950">
    <property type="term" value="P:response to stress"/>
    <property type="evidence" value="ECO:0007669"/>
    <property type="project" value="UniProtKB-ARBA"/>
</dbReference>
<keyword evidence="3" id="KW-0378">Hydrolase</keyword>
<dbReference type="InterPro" id="IPR003959">
    <property type="entry name" value="ATPase_AAA_core"/>
</dbReference>
<comment type="catalytic activity">
    <reaction evidence="5">
        <text>ATP + H2O = ADP + phosphate + H(+)</text>
        <dbReference type="Rhea" id="RHEA:13065"/>
        <dbReference type="ChEBI" id="CHEBI:15377"/>
        <dbReference type="ChEBI" id="CHEBI:15378"/>
        <dbReference type="ChEBI" id="CHEBI:30616"/>
        <dbReference type="ChEBI" id="CHEBI:43474"/>
        <dbReference type="ChEBI" id="CHEBI:456216"/>
    </reaction>
</comment>
<name>A0A803MJI7_CHEQI</name>
<keyword evidence="6" id="KW-0067">ATP-binding</keyword>
<keyword evidence="9" id="KW-1185">Reference proteome</keyword>
<dbReference type="Proteomes" id="UP000596660">
    <property type="component" value="Unplaced"/>
</dbReference>
<dbReference type="InterPro" id="IPR025753">
    <property type="entry name" value="AAA_N_dom"/>
</dbReference>
<dbReference type="Gene3D" id="6.10.280.40">
    <property type="match status" value="1"/>
</dbReference>
<comment type="cofactor">
    <cofactor evidence="1">
        <name>Mg(2+)</name>
        <dbReference type="ChEBI" id="CHEBI:18420"/>
    </cofactor>
</comment>
<accession>A0A803MJI7</accession>
<dbReference type="AlphaFoldDB" id="A0A803MJI7"/>
<dbReference type="InterPro" id="IPR003593">
    <property type="entry name" value="AAA+_ATPase"/>
</dbReference>
<reference evidence="8" key="1">
    <citation type="journal article" date="2017" name="Nature">
        <title>The genome of Chenopodium quinoa.</title>
        <authorList>
            <person name="Jarvis D.E."/>
            <person name="Ho Y.S."/>
            <person name="Lightfoot D.J."/>
            <person name="Schmoeckel S.M."/>
            <person name="Li B."/>
            <person name="Borm T.J.A."/>
            <person name="Ohyanagi H."/>
            <person name="Mineta K."/>
            <person name="Michell C.T."/>
            <person name="Saber N."/>
            <person name="Kharbatia N.M."/>
            <person name="Rupper R.R."/>
            <person name="Sharp A.R."/>
            <person name="Dally N."/>
            <person name="Boughton B.A."/>
            <person name="Woo Y.H."/>
            <person name="Gao G."/>
            <person name="Schijlen E.G.W.M."/>
            <person name="Guo X."/>
            <person name="Momin A.A."/>
            <person name="Negrao S."/>
            <person name="Al-Babili S."/>
            <person name="Gehring C."/>
            <person name="Roessner U."/>
            <person name="Jung C."/>
            <person name="Murphy K."/>
            <person name="Arold S.T."/>
            <person name="Gojobori T."/>
            <person name="van der Linden C.G."/>
            <person name="van Loo E.N."/>
            <person name="Jellen E.N."/>
            <person name="Maughan P.J."/>
            <person name="Tester M."/>
        </authorList>
    </citation>
    <scope>NUCLEOTIDE SEQUENCE [LARGE SCALE GENOMIC DNA]</scope>
    <source>
        <strain evidence="8">cv. PI 614886</strain>
    </source>
</reference>
<dbReference type="EnsemblPlants" id="AUR62030570-RA">
    <property type="protein sequence ID" value="AUR62030570-RA:cds"/>
    <property type="gene ID" value="AUR62030570"/>
</dbReference>
<evidence type="ECO:0000256" key="3">
    <source>
        <dbReference type="ARBA" id="ARBA00022801"/>
    </source>
</evidence>
<dbReference type="InterPro" id="IPR003960">
    <property type="entry name" value="ATPase_AAA_CS"/>
</dbReference>
<organism evidence="8 9">
    <name type="scientific">Chenopodium quinoa</name>
    <name type="common">Quinoa</name>
    <dbReference type="NCBI Taxonomy" id="63459"/>
    <lineage>
        <taxon>Eukaryota</taxon>
        <taxon>Viridiplantae</taxon>
        <taxon>Streptophyta</taxon>
        <taxon>Embryophyta</taxon>
        <taxon>Tracheophyta</taxon>
        <taxon>Spermatophyta</taxon>
        <taxon>Magnoliopsida</taxon>
        <taxon>eudicotyledons</taxon>
        <taxon>Gunneridae</taxon>
        <taxon>Pentapetalae</taxon>
        <taxon>Caryophyllales</taxon>
        <taxon>Chenopodiaceae</taxon>
        <taxon>Chenopodioideae</taxon>
        <taxon>Atripliceae</taxon>
        <taxon>Chenopodium</taxon>
    </lineage>
</organism>
<dbReference type="InterPro" id="IPR058017">
    <property type="entry name" value="At3g28540-like_C"/>
</dbReference>
<dbReference type="PROSITE" id="PS00674">
    <property type="entry name" value="AAA"/>
    <property type="match status" value="1"/>
</dbReference>
<evidence type="ECO:0000259" key="7">
    <source>
        <dbReference type="SMART" id="SM00382"/>
    </source>
</evidence>
<keyword evidence="6" id="KW-0547">Nucleotide-binding</keyword>
<dbReference type="Gene3D" id="3.40.50.300">
    <property type="entry name" value="P-loop containing nucleotide triphosphate hydrolases"/>
    <property type="match status" value="1"/>
</dbReference>
<evidence type="ECO:0000313" key="8">
    <source>
        <dbReference type="EnsemblPlants" id="AUR62030570-RA:cds"/>
    </source>
</evidence>
<protein>
    <recommendedName>
        <fullName evidence="7">AAA+ ATPase domain-containing protein</fullName>
    </recommendedName>
</protein>
<feature type="domain" description="AAA+ ATPase" evidence="7">
    <location>
        <begin position="274"/>
        <end position="432"/>
    </location>
</feature>
<proteinExistence type="inferred from homology"/>
<keyword evidence="4" id="KW-0460">Magnesium</keyword>
<dbReference type="InterPro" id="IPR050747">
    <property type="entry name" value="Mitochondrial_chaperone_BCS1"/>
</dbReference>
<sequence length="501" mass="58405">MDILVQNGGPKKRKITFFRILEKNLLMMMNTNHLFIKFGSFLASIMFVKAMYEQYLPHRWRNSISSILYRYMYQFLSSFSPYHHITFEEFTGERFNRSEAFTIIETYLSEKTSEKARRLKGNFVKDGKDLVLGLADNEEVFDEYEGVKVWWKCRRSVSRSQTINIYPGSNDRRNFQLTFHGRNRDLITKSYMAYIIEEGKAITIRKRQRKLFTNVKEQKGATSGRWTLWSHVEFKHPATFDTLGMAESKKNYIMNDLVRFSNAKDYYAKIGKPWKRGYLLYGPPGTGKSTMIVAIANLLEYDIYDLELTMVADNTQLRRLLIETSNKSIIVIEDIDCSLDLTGQRSSMKEEKAKTNEDEKDEVKKVLKDRVQGENKKSQVTLSGLLNMIDGIWSAVGEERLIIFTTNHIEKLDQALIRRGRMDVHIELSYCCFESFKVLANNYLDVKTHRLFETIKGFLEETKMNPADVAENLMPKSLELDVDDCLENLVEALKKAKMDDQ</sequence>
<dbReference type="InterPro" id="IPR027417">
    <property type="entry name" value="P-loop_NTPase"/>
</dbReference>
<reference evidence="8" key="2">
    <citation type="submission" date="2021-03" db="UniProtKB">
        <authorList>
            <consortium name="EnsemblPlants"/>
        </authorList>
    </citation>
    <scope>IDENTIFICATION</scope>
</reference>
<dbReference type="Pfam" id="PF00004">
    <property type="entry name" value="AAA"/>
    <property type="match status" value="2"/>
</dbReference>
<dbReference type="CDD" id="cd19510">
    <property type="entry name" value="RecA-like_BCS1"/>
    <property type="match status" value="1"/>
</dbReference>
<evidence type="ECO:0000313" key="9">
    <source>
        <dbReference type="Proteomes" id="UP000596660"/>
    </source>
</evidence>
<evidence type="ECO:0000256" key="1">
    <source>
        <dbReference type="ARBA" id="ARBA00001946"/>
    </source>
</evidence>
<dbReference type="Gramene" id="AUR62030570-RA">
    <property type="protein sequence ID" value="AUR62030570-RA:cds"/>
    <property type="gene ID" value="AUR62030570"/>
</dbReference>
<comment type="similarity">
    <text evidence="2">Belongs to the AAA ATPase family. BCS1 subfamily.</text>
</comment>